<name>A0A5D3DXE7_CUCMM</name>
<evidence type="ECO:0000313" key="1">
    <source>
        <dbReference type="EMBL" id="TYK28182.1"/>
    </source>
</evidence>
<reference evidence="1 2" key="1">
    <citation type="submission" date="2019-08" db="EMBL/GenBank/DDBJ databases">
        <title>Draft genome sequences of two oriental melons (Cucumis melo L. var makuwa).</title>
        <authorList>
            <person name="Kwon S.-Y."/>
        </authorList>
    </citation>
    <scope>NUCLEOTIDE SEQUENCE [LARGE SCALE GENOMIC DNA]</scope>
    <source>
        <strain evidence="2">cv. Chang Bougi</strain>
        <tissue evidence="1">Leaf</tissue>
    </source>
</reference>
<accession>A0A5D3DXE7</accession>
<proteinExistence type="predicted"/>
<protein>
    <submittedName>
        <fullName evidence="1">Ty3-gypsy retroelement transposase</fullName>
    </submittedName>
</protein>
<organism evidence="1 2">
    <name type="scientific">Cucumis melo var. makuwa</name>
    <name type="common">Oriental melon</name>
    <dbReference type="NCBI Taxonomy" id="1194695"/>
    <lineage>
        <taxon>Eukaryota</taxon>
        <taxon>Viridiplantae</taxon>
        <taxon>Streptophyta</taxon>
        <taxon>Embryophyta</taxon>
        <taxon>Tracheophyta</taxon>
        <taxon>Spermatophyta</taxon>
        <taxon>Magnoliopsida</taxon>
        <taxon>eudicotyledons</taxon>
        <taxon>Gunneridae</taxon>
        <taxon>Pentapetalae</taxon>
        <taxon>rosids</taxon>
        <taxon>fabids</taxon>
        <taxon>Cucurbitales</taxon>
        <taxon>Cucurbitaceae</taxon>
        <taxon>Benincaseae</taxon>
        <taxon>Cucumis</taxon>
    </lineage>
</organism>
<sequence>MFKTWEDQDEGFPIECRTVEVKNSDKAEITNVDAIVNDVNPIHVVLKQYEDVFEWPKKLPPRREIDAIFI</sequence>
<gene>
    <name evidence="1" type="ORF">E5676_scaffold289G001000</name>
</gene>
<dbReference type="AlphaFoldDB" id="A0A5D3DXE7"/>
<dbReference type="EMBL" id="SSTD01002353">
    <property type="protein sequence ID" value="TYK28182.1"/>
    <property type="molecule type" value="Genomic_DNA"/>
</dbReference>
<comment type="caution">
    <text evidence="1">The sequence shown here is derived from an EMBL/GenBank/DDBJ whole genome shotgun (WGS) entry which is preliminary data.</text>
</comment>
<evidence type="ECO:0000313" key="2">
    <source>
        <dbReference type="Proteomes" id="UP000321947"/>
    </source>
</evidence>
<dbReference type="Proteomes" id="UP000321947">
    <property type="component" value="Unassembled WGS sequence"/>
</dbReference>